<dbReference type="PANTHER" id="PTHR33524:SF2">
    <property type="entry name" value="SET DOMAIN-CONTAINING PROTEIN 9"/>
    <property type="match status" value="1"/>
</dbReference>
<dbReference type="InterPro" id="IPR040415">
    <property type="entry name" value="SETD9"/>
</dbReference>
<evidence type="ECO:0000313" key="3">
    <source>
        <dbReference type="Proteomes" id="UP001431209"/>
    </source>
</evidence>
<accession>A0AAW2ZEI2</accession>
<sequence>MFVNKLAPIARRYATDSNVSRMSFEKTLTNEEITKQLTGMFNILSHMKSNKKYKTQDLISDVGFYCYKSKSSIEGAGFGVFSRCDTFIPKGSVVSIYSGTVYANYEPTFLPSIGNKFILQRKDGFLIDGNDRYMSKIIYKSCKTRERYYDTRESKHVELCDDSWLQFRHQTSHQDFCNNSVLNPYAIGHYINSSHENHKNQTQEANVMYFEYEFDRDEWPDDLLQFIPNVHYSTQTMYLRANKCGLIKSIVLVALRDILNGEELFACYKNLVYT</sequence>
<organism evidence="2 3">
    <name type="scientific">Acrasis kona</name>
    <dbReference type="NCBI Taxonomy" id="1008807"/>
    <lineage>
        <taxon>Eukaryota</taxon>
        <taxon>Discoba</taxon>
        <taxon>Heterolobosea</taxon>
        <taxon>Tetramitia</taxon>
        <taxon>Eutetramitia</taxon>
        <taxon>Acrasidae</taxon>
        <taxon>Acrasis</taxon>
    </lineage>
</organism>
<reference evidence="2 3" key="1">
    <citation type="submission" date="2024-03" db="EMBL/GenBank/DDBJ databases">
        <title>The Acrasis kona genome and developmental transcriptomes reveal deep origins of eukaryotic multicellular pathways.</title>
        <authorList>
            <person name="Sheikh S."/>
            <person name="Fu C.-J."/>
            <person name="Brown M.W."/>
            <person name="Baldauf S.L."/>
        </authorList>
    </citation>
    <scope>NUCLEOTIDE SEQUENCE [LARGE SCALE GENOMIC DNA]</scope>
    <source>
        <strain evidence="2 3">ATCC MYA-3509</strain>
    </source>
</reference>
<comment type="caution">
    <text evidence="2">The sequence shown here is derived from an EMBL/GenBank/DDBJ whole genome shotgun (WGS) entry which is preliminary data.</text>
</comment>
<dbReference type="PANTHER" id="PTHR33524">
    <property type="entry name" value="C5ORF35"/>
    <property type="match status" value="1"/>
</dbReference>
<dbReference type="AlphaFoldDB" id="A0AAW2ZEI2"/>
<gene>
    <name evidence="2" type="ORF">AKO1_000993</name>
</gene>
<dbReference type="CDD" id="cd10537">
    <property type="entry name" value="SET_SETD9"/>
    <property type="match status" value="1"/>
</dbReference>
<dbReference type="PROSITE" id="PS50280">
    <property type="entry name" value="SET"/>
    <property type="match status" value="1"/>
</dbReference>
<evidence type="ECO:0000259" key="1">
    <source>
        <dbReference type="PROSITE" id="PS50280"/>
    </source>
</evidence>
<dbReference type="Gene3D" id="2.170.270.10">
    <property type="entry name" value="SET domain"/>
    <property type="match status" value="1"/>
</dbReference>
<protein>
    <submittedName>
        <fullName evidence="2">SET domain-containing protein</fullName>
    </submittedName>
</protein>
<name>A0AAW2ZEI2_9EUKA</name>
<keyword evidence="3" id="KW-1185">Reference proteome</keyword>
<evidence type="ECO:0000313" key="2">
    <source>
        <dbReference type="EMBL" id="KAL0487079.1"/>
    </source>
</evidence>
<dbReference type="SUPFAM" id="SSF82199">
    <property type="entry name" value="SET domain"/>
    <property type="match status" value="1"/>
</dbReference>
<proteinExistence type="predicted"/>
<dbReference type="InterPro" id="IPR001214">
    <property type="entry name" value="SET_dom"/>
</dbReference>
<feature type="domain" description="SET" evidence="1">
    <location>
        <begin position="62"/>
        <end position="269"/>
    </location>
</feature>
<dbReference type="Proteomes" id="UP001431209">
    <property type="component" value="Unassembled WGS sequence"/>
</dbReference>
<dbReference type="InterPro" id="IPR046341">
    <property type="entry name" value="SET_dom_sf"/>
</dbReference>
<dbReference type="EMBL" id="JAOPGA020001301">
    <property type="protein sequence ID" value="KAL0487079.1"/>
    <property type="molecule type" value="Genomic_DNA"/>
</dbReference>